<reference evidence="2 3" key="1">
    <citation type="submission" date="2021-08" db="EMBL/GenBank/DDBJ databases">
        <title>Streptomyces sp. PTM05 isolated from lichen.</title>
        <authorList>
            <person name="Somphong A."/>
            <person name="Phongsopitanun W."/>
            <person name="Tanasupawat S."/>
        </authorList>
    </citation>
    <scope>NUCLEOTIDE SEQUENCE [LARGE SCALE GENOMIC DNA]</scope>
    <source>
        <strain evidence="2 3">Ptm05</strain>
    </source>
</reference>
<evidence type="ECO:0000313" key="3">
    <source>
        <dbReference type="Proteomes" id="UP001198565"/>
    </source>
</evidence>
<feature type="region of interest" description="Disordered" evidence="1">
    <location>
        <begin position="96"/>
        <end position="121"/>
    </location>
</feature>
<evidence type="ECO:0000256" key="1">
    <source>
        <dbReference type="SAM" id="MobiDB-lite"/>
    </source>
</evidence>
<dbReference type="Proteomes" id="UP001198565">
    <property type="component" value="Unassembled WGS sequence"/>
</dbReference>
<dbReference type="EMBL" id="JAINVZ010000030">
    <property type="protein sequence ID" value="MBY8888868.1"/>
    <property type="molecule type" value="Genomic_DNA"/>
</dbReference>
<name>A0ABS7R068_9ACTN</name>
<sequence length="121" mass="13404">MADGEFYVDTEGLGEQLPYVQQLAGRFRDVSKTLGDRLDDLGECWGKGPIGQQFYGQYAQPKEQILDATGQMGDVVDSMHDGIQTMAVNLDRMENENVEATRRLSTSAPQPAETRTKTTES</sequence>
<evidence type="ECO:0000313" key="2">
    <source>
        <dbReference type="EMBL" id="MBY8888868.1"/>
    </source>
</evidence>
<accession>A0ABS7R068</accession>
<dbReference type="Gene3D" id="1.10.287.1060">
    <property type="entry name" value="ESAT-6-like"/>
    <property type="match status" value="1"/>
</dbReference>
<evidence type="ECO:0008006" key="4">
    <source>
        <dbReference type="Google" id="ProtNLM"/>
    </source>
</evidence>
<proteinExistence type="predicted"/>
<dbReference type="RefSeq" id="WP_222981671.1">
    <property type="nucleotide sequence ID" value="NZ_JAINVZ010000030.1"/>
</dbReference>
<keyword evidence="3" id="KW-1185">Reference proteome</keyword>
<organism evidence="2 3">
    <name type="scientific">Streptantibioticus parmotrematis</name>
    <dbReference type="NCBI Taxonomy" id="2873249"/>
    <lineage>
        <taxon>Bacteria</taxon>
        <taxon>Bacillati</taxon>
        <taxon>Actinomycetota</taxon>
        <taxon>Actinomycetes</taxon>
        <taxon>Kitasatosporales</taxon>
        <taxon>Streptomycetaceae</taxon>
        <taxon>Streptantibioticus</taxon>
    </lineage>
</organism>
<gene>
    <name evidence="2" type="ORF">K7472_29075</name>
</gene>
<protein>
    <recommendedName>
        <fullName evidence="4">WXG100 family type VII secretion target</fullName>
    </recommendedName>
</protein>
<comment type="caution">
    <text evidence="2">The sequence shown here is derived from an EMBL/GenBank/DDBJ whole genome shotgun (WGS) entry which is preliminary data.</text>
</comment>